<keyword evidence="5" id="KW-0547">Nucleotide-binding</keyword>
<dbReference type="GO" id="GO:0002189">
    <property type="term" value="C:ribose phosphate diphosphokinase complex"/>
    <property type="evidence" value="ECO:0007669"/>
    <property type="project" value="TreeGrafter"/>
</dbReference>
<accession>A0A1Y2ETV0</accession>
<dbReference type="PANTHER" id="PTHR10210:SF32">
    <property type="entry name" value="RIBOSE-PHOSPHATE PYROPHOSPHOKINASE 2"/>
    <property type="match status" value="1"/>
</dbReference>
<sequence>MVLVGDVKTAVLVDDLADTCGTLGKAAQTLVKNSATKVYAIVTHGILSCKACEVINNSALTQVVVTNTIPYEDIKKLCPKIATIDVSPSIAEAIRRTHNGESVSYLFHNVPA</sequence>
<dbReference type="InterPro" id="IPR005946">
    <property type="entry name" value="Rib-P_diPkinase"/>
</dbReference>
<proteinExistence type="inferred from homology"/>
<comment type="similarity">
    <text evidence="2">Belongs to the ribose-phosphate pyrophosphokinase family.</text>
</comment>
<dbReference type="GO" id="GO:0006164">
    <property type="term" value="P:purine nucleotide biosynthetic process"/>
    <property type="evidence" value="ECO:0007669"/>
    <property type="project" value="TreeGrafter"/>
</dbReference>
<comment type="caution">
    <text evidence="9">The sequence shown here is derived from an EMBL/GenBank/DDBJ whole genome shotgun (WGS) entry which is preliminary data.</text>
</comment>
<evidence type="ECO:0000313" key="10">
    <source>
        <dbReference type="Proteomes" id="UP000193920"/>
    </source>
</evidence>
<dbReference type="InterPro" id="IPR000836">
    <property type="entry name" value="PRTase_dom"/>
</dbReference>
<dbReference type="Pfam" id="PF14572">
    <property type="entry name" value="Pribosyl_synth"/>
    <property type="match status" value="1"/>
</dbReference>
<dbReference type="PANTHER" id="PTHR10210">
    <property type="entry name" value="RIBOSE-PHOSPHATE DIPHOSPHOKINASE FAMILY MEMBER"/>
    <property type="match status" value="1"/>
</dbReference>
<comment type="pathway">
    <text evidence="1">Metabolic intermediate biosynthesis; 5-phospho-alpha-D-ribose 1-diphosphate biosynthesis; 5-phospho-alpha-D-ribose 1-diphosphate from D-ribose 5-phosphate (route I): step 1/1.</text>
</comment>
<evidence type="ECO:0000256" key="6">
    <source>
        <dbReference type="ARBA" id="ARBA00022777"/>
    </source>
</evidence>
<organism evidence="9 10">
    <name type="scientific">Neocallimastix californiae</name>
    <dbReference type="NCBI Taxonomy" id="1754190"/>
    <lineage>
        <taxon>Eukaryota</taxon>
        <taxon>Fungi</taxon>
        <taxon>Fungi incertae sedis</taxon>
        <taxon>Chytridiomycota</taxon>
        <taxon>Chytridiomycota incertae sedis</taxon>
        <taxon>Neocallimastigomycetes</taxon>
        <taxon>Neocallimastigales</taxon>
        <taxon>Neocallimastigaceae</taxon>
        <taxon>Neocallimastix</taxon>
    </lineage>
</organism>
<evidence type="ECO:0000313" key="9">
    <source>
        <dbReference type="EMBL" id="ORY74979.1"/>
    </source>
</evidence>
<evidence type="ECO:0000256" key="3">
    <source>
        <dbReference type="ARBA" id="ARBA00013247"/>
    </source>
</evidence>
<dbReference type="CDD" id="cd06223">
    <property type="entry name" value="PRTases_typeI"/>
    <property type="match status" value="1"/>
</dbReference>
<keyword evidence="6" id="KW-0418">Kinase</keyword>
<dbReference type="GO" id="GO:0006015">
    <property type="term" value="P:5-phosphoribose 1-diphosphate biosynthetic process"/>
    <property type="evidence" value="ECO:0007669"/>
    <property type="project" value="TreeGrafter"/>
</dbReference>
<name>A0A1Y2ETV0_9FUNG</name>
<dbReference type="OrthoDB" id="413572at2759"/>
<dbReference type="EC" id="2.7.6.1" evidence="3"/>
<comment type="catalytic activity">
    <reaction evidence="8">
        <text>D-ribose 5-phosphate + ATP = 5-phospho-alpha-D-ribose 1-diphosphate + AMP + H(+)</text>
        <dbReference type="Rhea" id="RHEA:15609"/>
        <dbReference type="ChEBI" id="CHEBI:15378"/>
        <dbReference type="ChEBI" id="CHEBI:30616"/>
        <dbReference type="ChEBI" id="CHEBI:58017"/>
        <dbReference type="ChEBI" id="CHEBI:78346"/>
        <dbReference type="ChEBI" id="CHEBI:456215"/>
        <dbReference type="EC" id="2.7.6.1"/>
    </reaction>
</comment>
<dbReference type="InterPro" id="IPR029057">
    <property type="entry name" value="PRTase-like"/>
</dbReference>
<dbReference type="GO" id="GO:0005524">
    <property type="term" value="F:ATP binding"/>
    <property type="evidence" value="ECO:0007669"/>
    <property type="project" value="UniProtKB-KW"/>
</dbReference>
<protein>
    <recommendedName>
        <fullName evidence="3">ribose-phosphate diphosphokinase</fullName>
        <ecNumber evidence="3">2.7.6.1</ecNumber>
    </recommendedName>
</protein>
<dbReference type="AlphaFoldDB" id="A0A1Y2ETV0"/>
<dbReference type="SUPFAM" id="SSF53271">
    <property type="entry name" value="PRTase-like"/>
    <property type="match status" value="1"/>
</dbReference>
<dbReference type="GO" id="GO:0016301">
    <property type="term" value="F:kinase activity"/>
    <property type="evidence" value="ECO:0007669"/>
    <property type="project" value="UniProtKB-KW"/>
</dbReference>
<evidence type="ECO:0000256" key="1">
    <source>
        <dbReference type="ARBA" id="ARBA00004996"/>
    </source>
</evidence>
<evidence type="ECO:0000256" key="8">
    <source>
        <dbReference type="ARBA" id="ARBA00049535"/>
    </source>
</evidence>
<evidence type="ECO:0000256" key="2">
    <source>
        <dbReference type="ARBA" id="ARBA00006478"/>
    </source>
</evidence>
<keyword evidence="4" id="KW-0808">Transferase</keyword>
<keyword evidence="7" id="KW-0067">ATP-binding</keyword>
<dbReference type="EMBL" id="MCOG01000027">
    <property type="protein sequence ID" value="ORY74979.1"/>
    <property type="molecule type" value="Genomic_DNA"/>
</dbReference>
<dbReference type="STRING" id="1754190.A0A1Y2ETV0"/>
<dbReference type="GO" id="GO:0005737">
    <property type="term" value="C:cytoplasm"/>
    <property type="evidence" value="ECO:0007669"/>
    <property type="project" value="TreeGrafter"/>
</dbReference>
<gene>
    <name evidence="9" type="ORF">LY90DRAFT_502417</name>
</gene>
<reference evidence="9 10" key="1">
    <citation type="submission" date="2016-08" db="EMBL/GenBank/DDBJ databases">
        <title>A Parts List for Fungal Cellulosomes Revealed by Comparative Genomics.</title>
        <authorList>
            <consortium name="DOE Joint Genome Institute"/>
            <person name="Haitjema C.H."/>
            <person name="Gilmore S.P."/>
            <person name="Henske J.K."/>
            <person name="Solomon K.V."/>
            <person name="De Groot R."/>
            <person name="Kuo A."/>
            <person name="Mondo S.J."/>
            <person name="Salamov A.A."/>
            <person name="Labutti K."/>
            <person name="Zhao Z."/>
            <person name="Chiniquy J."/>
            <person name="Barry K."/>
            <person name="Brewer H.M."/>
            <person name="Purvine S.O."/>
            <person name="Wright A.T."/>
            <person name="Boxma B."/>
            <person name="Van Alen T."/>
            <person name="Hackstein J.H."/>
            <person name="Baker S.E."/>
            <person name="Grigoriev I.V."/>
            <person name="O'Malley M.A."/>
        </authorList>
    </citation>
    <scope>NUCLEOTIDE SEQUENCE [LARGE SCALE GENOMIC DNA]</scope>
    <source>
        <strain evidence="9 10">G1</strain>
    </source>
</reference>
<evidence type="ECO:0000256" key="5">
    <source>
        <dbReference type="ARBA" id="ARBA00022741"/>
    </source>
</evidence>
<dbReference type="Proteomes" id="UP000193920">
    <property type="component" value="Unassembled WGS sequence"/>
</dbReference>
<dbReference type="Gene3D" id="3.40.50.2020">
    <property type="match status" value="1"/>
</dbReference>
<evidence type="ECO:0000256" key="4">
    <source>
        <dbReference type="ARBA" id="ARBA00022679"/>
    </source>
</evidence>
<evidence type="ECO:0000256" key="7">
    <source>
        <dbReference type="ARBA" id="ARBA00022840"/>
    </source>
</evidence>
<keyword evidence="10" id="KW-1185">Reference proteome</keyword>
<dbReference type="GO" id="GO:0000287">
    <property type="term" value="F:magnesium ion binding"/>
    <property type="evidence" value="ECO:0007669"/>
    <property type="project" value="InterPro"/>
</dbReference>
<dbReference type="GO" id="GO:0004749">
    <property type="term" value="F:ribose phosphate diphosphokinase activity"/>
    <property type="evidence" value="ECO:0007669"/>
    <property type="project" value="UniProtKB-EC"/>
</dbReference>